<name>A0A2W1JLT6_9CYAN</name>
<keyword evidence="1" id="KW-0472">Membrane</keyword>
<dbReference type="EMBL" id="PQWO01000003">
    <property type="protein sequence ID" value="PZD74333.1"/>
    <property type="molecule type" value="Genomic_DNA"/>
</dbReference>
<comment type="caution">
    <text evidence="2">The sequence shown here is derived from an EMBL/GenBank/DDBJ whole genome shotgun (WGS) entry which is preliminary data.</text>
</comment>
<feature type="transmembrane region" description="Helical" evidence="1">
    <location>
        <begin position="166"/>
        <end position="184"/>
    </location>
</feature>
<organism evidence="2 3">
    <name type="scientific">Acaryochloris thomasi RCC1774</name>
    <dbReference type="NCBI Taxonomy" id="1764569"/>
    <lineage>
        <taxon>Bacteria</taxon>
        <taxon>Bacillati</taxon>
        <taxon>Cyanobacteriota</taxon>
        <taxon>Cyanophyceae</taxon>
        <taxon>Acaryochloridales</taxon>
        <taxon>Acaryochloridaceae</taxon>
        <taxon>Acaryochloris</taxon>
        <taxon>Acaryochloris thomasi</taxon>
    </lineage>
</organism>
<gene>
    <name evidence="2" type="ORF">C1752_01259</name>
</gene>
<accession>A0A2W1JLT6</accession>
<dbReference type="AlphaFoldDB" id="A0A2W1JLT6"/>
<evidence type="ECO:0008006" key="4">
    <source>
        <dbReference type="Google" id="ProtNLM"/>
    </source>
</evidence>
<evidence type="ECO:0000313" key="2">
    <source>
        <dbReference type="EMBL" id="PZD74333.1"/>
    </source>
</evidence>
<proteinExistence type="predicted"/>
<evidence type="ECO:0000313" key="3">
    <source>
        <dbReference type="Proteomes" id="UP000248857"/>
    </source>
</evidence>
<evidence type="ECO:0000256" key="1">
    <source>
        <dbReference type="SAM" id="Phobius"/>
    </source>
</evidence>
<feature type="transmembrane region" description="Helical" evidence="1">
    <location>
        <begin position="136"/>
        <end position="159"/>
    </location>
</feature>
<feature type="transmembrane region" description="Helical" evidence="1">
    <location>
        <begin position="74"/>
        <end position="99"/>
    </location>
</feature>
<keyword evidence="3" id="KW-1185">Reference proteome</keyword>
<sequence length="187" mass="21127">MNTPAHIVINLLCLGRSGQGLKPIVTGALLPDAPMLVFYLVEKLRGTSEQDIWRHAYYQPHWQNFIDIFNSIPLVVLGMAIMVAAGSVTGLILGASMLLHLLEDLPVHHDDAHRHFFPLSNWRFESPISYWDSNHYGGIVSALEIVAVIVGCIFLWRIYRTWGARLMLGTIGLLYASFFIYAFTTWI</sequence>
<keyword evidence="1" id="KW-0812">Transmembrane</keyword>
<dbReference type="Proteomes" id="UP000248857">
    <property type="component" value="Unassembled WGS sequence"/>
</dbReference>
<protein>
    <recommendedName>
        <fullName evidence="4">Cobalamin biosynthesis protein CobQ</fullName>
    </recommendedName>
</protein>
<dbReference type="OrthoDB" id="7631418at2"/>
<keyword evidence="1" id="KW-1133">Transmembrane helix</keyword>
<reference evidence="2 3" key="1">
    <citation type="journal article" date="2018" name="Sci. Rep.">
        <title>A novel species of the marine cyanobacterium Acaryochloris with a unique pigment content and lifestyle.</title>
        <authorList>
            <person name="Partensky F."/>
            <person name="Six C."/>
            <person name="Ratin M."/>
            <person name="Garczarek L."/>
            <person name="Vaulot D."/>
            <person name="Probert I."/>
            <person name="Calteau A."/>
            <person name="Gourvil P."/>
            <person name="Marie D."/>
            <person name="Grebert T."/>
            <person name="Bouchier C."/>
            <person name="Le Panse S."/>
            <person name="Gachenot M."/>
            <person name="Rodriguez F."/>
            <person name="Garrido J.L."/>
        </authorList>
    </citation>
    <scope>NUCLEOTIDE SEQUENCE [LARGE SCALE GENOMIC DNA]</scope>
    <source>
        <strain evidence="2 3">RCC1774</strain>
    </source>
</reference>
<dbReference type="RefSeq" id="WP_110985234.1">
    <property type="nucleotide sequence ID" value="NZ_CAWNWM010000003.1"/>
</dbReference>